<dbReference type="VEuPathDB" id="FungiDB:TRIVIDRAFT_81482"/>
<dbReference type="InParanoid" id="G9MW25"/>
<organism evidence="3 4">
    <name type="scientific">Hypocrea virens (strain Gv29-8 / FGSC 10586)</name>
    <name type="common">Gliocladium virens</name>
    <name type="synonym">Trichoderma virens</name>
    <dbReference type="NCBI Taxonomy" id="413071"/>
    <lineage>
        <taxon>Eukaryota</taxon>
        <taxon>Fungi</taxon>
        <taxon>Dikarya</taxon>
        <taxon>Ascomycota</taxon>
        <taxon>Pezizomycotina</taxon>
        <taxon>Sordariomycetes</taxon>
        <taxon>Hypocreomycetidae</taxon>
        <taxon>Hypocreales</taxon>
        <taxon>Hypocreaceae</taxon>
        <taxon>Trichoderma</taxon>
    </lineage>
</organism>
<dbReference type="EMBL" id="ABDF02000072">
    <property type="protein sequence ID" value="EHK21321.1"/>
    <property type="molecule type" value="Genomic_DNA"/>
</dbReference>
<feature type="region of interest" description="Disordered" evidence="1">
    <location>
        <begin position="150"/>
        <end position="208"/>
    </location>
</feature>
<dbReference type="PANTHER" id="PTHR40640">
    <property type="entry name" value="ANCHORED GLYCOPROTEIN, PUTATIVE (AFU_ORTHOLOGUE AFUA_8G04860)-RELATED"/>
    <property type="match status" value="1"/>
</dbReference>
<evidence type="ECO:0000256" key="1">
    <source>
        <dbReference type="SAM" id="MobiDB-lite"/>
    </source>
</evidence>
<dbReference type="STRING" id="413071.G9MW25"/>
<keyword evidence="2" id="KW-0732">Signal</keyword>
<evidence type="ECO:0000313" key="3">
    <source>
        <dbReference type="EMBL" id="EHK21321.1"/>
    </source>
</evidence>
<dbReference type="GeneID" id="25798260"/>
<feature type="chain" id="PRO_5003523676" evidence="2">
    <location>
        <begin position="17"/>
        <end position="237"/>
    </location>
</feature>
<name>G9MW25_HYPVG</name>
<dbReference type="eggNOG" id="ENOG502SCCN">
    <property type="taxonomic scope" value="Eukaryota"/>
</dbReference>
<comment type="caution">
    <text evidence="3">The sequence shown here is derived from an EMBL/GenBank/DDBJ whole genome shotgun (WGS) entry which is preliminary data.</text>
</comment>
<dbReference type="Proteomes" id="UP000007115">
    <property type="component" value="Unassembled WGS sequence"/>
</dbReference>
<evidence type="ECO:0000313" key="4">
    <source>
        <dbReference type="Proteomes" id="UP000007115"/>
    </source>
</evidence>
<dbReference type="OrthoDB" id="4991875at2759"/>
<proteinExistence type="predicted"/>
<dbReference type="RefSeq" id="XP_013955517.1">
    <property type="nucleotide sequence ID" value="XM_014100042.1"/>
</dbReference>
<accession>G9MW25</accession>
<feature type="signal peptide" evidence="2">
    <location>
        <begin position="1"/>
        <end position="16"/>
    </location>
</feature>
<dbReference type="HOGENOM" id="CLU_074173_1_0_1"/>
<reference evidence="3 4" key="1">
    <citation type="journal article" date="2011" name="Genome Biol.">
        <title>Comparative genome sequence analysis underscores mycoparasitism as the ancestral life style of Trichoderma.</title>
        <authorList>
            <person name="Kubicek C.P."/>
            <person name="Herrera-Estrella A."/>
            <person name="Seidl-Seiboth V."/>
            <person name="Martinez D.A."/>
            <person name="Druzhinina I.S."/>
            <person name="Thon M."/>
            <person name="Zeilinger S."/>
            <person name="Casas-Flores S."/>
            <person name="Horwitz B.A."/>
            <person name="Mukherjee P.K."/>
            <person name="Mukherjee M."/>
            <person name="Kredics L."/>
            <person name="Alcaraz L.D."/>
            <person name="Aerts A."/>
            <person name="Antal Z."/>
            <person name="Atanasova L."/>
            <person name="Cervantes-Badillo M.G."/>
            <person name="Challacombe J."/>
            <person name="Chertkov O."/>
            <person name="McCluskey K."/>
            <person name="Coulpier F."/>
            <person name="Deshpande N."/>
            <person name="von Doehren H."/>
            <person name="Ebbole D.J."/>
            <person name="Esquivel-Naranjo E.U."/>
            <person name="Fekete E."/>
            <person name="Flipphi M."/>
            <person name="Glaser F."/>
            <person name="Gomez-Rodriguez E.Y."/>
            <person name="Gruber S."/>
            <person name="Han C."/>
            <person name="Henrissat B."/>
            <person name="Hermosa R."/>
            <person name="Hernandez-Onate M."/>
            <person name="Karaffa L."/>
            <person name="Kosti I."/>
            <person name="Le Crom S."/>
            <person name="Lindquist E."/>
            <person name="Lucas S."/>
            <person name="Luebeck M."/>
            <person name="Luebeck P.S."/>
            <person name="Margeot A."/>
            <person name="Metz B."/>
            <person name="Misra M."/>
            <person name="Nevalainen H."/>
            <person name="Omann M."/>
            <person name="Packer N."/>
            <person name="Perrone G."/>
            <person name="Uresti-Rivera E.E."/>
            <person name="Salamov A."/>
            <person name="Schmoll M."/>
            <person name="Seiboth B."/>
            <person name="Shapiro H."/>
            <person name="Sukno S."/>
            <person name="Tamayo-Ramos J.A."/>
            <person name="Tisch D."/>
            <person name="Wiest A."/>
            <person name="Wilkinson H.H."/>
            <person name="Zhang M."/>
            <person name="Coutinho P.M."/>
            <person name="Kenerley C.M."/>
            <person name="Monte E."/>
            <person name="Baker S.E."/>
            <person name="Grigoriev I.V."/>
        </authorList>
    </citation>
    <scope>NUCLEOTIDE SEQUENCE [LARGE SCALE GENOMIC DNA]</scope>
    <source>
        <strain evidence="4">Gv29-8 / FGSC 10586</strain>
    </source>
</reference>
<dbReference type="AlphaFoldDB" id="G9MW25"/>
<sequence length="237" mass="23318">MARSLALLAFSSAVMAAQTTTVSLLLPFADPQKIVASVVAADSTATTYVYGCPPGTQADDCGFETSQTITQGPSTWIYTNTYSGDDGGVYTQGGNCKLTSSADRASCSVWVSGSASDSVMASASQGTEAFLTWELPVTVTAGVEKLQAAPGATATGTDGSTAAPTNTGASESSQTTASTGAASTTLARQTTAASHGSGTRTASTTAGPTSTNAAGIVNAQNGLLAGVAALVGGVMML</sequence>
<evidence type="ECO:0000256" key="2">
    <source>
        <dbReference type="SAM" id="SignalP"/>
    </source>
</evidence>
<dbReference type="PANTHER" id="PTHR40640:SF1">
    <property type="entry name" value="ANCHORED GLYCOPROTEIN, PUTATIVE (AFU_ORTHOLOGUE AFUA_8G04860)-RELATED"/>
    <property type="match status" value="1"/>
</dbReference>
<gene>
    <name evidence="3" type="ORF">TRIVIDRAFT_81482</name>
</gene>
<dbReference type="OMA" id="STIGWDQ"/>
<keyword evidence="4" id="KW-1185">Reference proteome</keyword>
<protein>
    <submittedName>
        <fullName evidence="3">Uncharacterized protein</fullName>
    </submittedName>
</protein>